<comment type="similarity">
    <text evidence="2">Belongs to the FliJ family.</text>
</comment>
<dbReference type="HOGENOM" id="CLU_1729161_0_0_5"/>
<dbReference type="GO" id="GO:0009288">
    <property type="term" value="C:bacterial-type flagellum"/>
    <property type="evidence" value="ECO:0007669"/>
    <property type="project" value="InterPro"/>
</dbReference>
<keyword evidence="8" id="KW-0653">Protein transport</keyword>
<sequence>MAVNRFSRLVELRRLREEAQGGEYAKVLADLNALQQQVVDLDQETEQARVDALEMVGNAASILSGEMLTGFFEGQKIRRKRLLTQISRTKPVVEAAKQRWLEARKGLRQAEILEEKTSQQLQKEALKVENRMLDMAGVVRHIRQRDKENML</sequence>
<reference evidence="12 13" key="2">
    <citation type="journal article" date="2012" name="Int. J. Syst. Evol. Microbiol.">
        <title>Magnetococcus marinus gen. nov., sp. nov., a marine, magnetotactic bacterium that represents a novel lineage (Magnetococcaceae fam. nov.; Magnetococcales ord. nov.) at the base of the Alphaproteobacteria.</title>
        <authorList>
            <person name="Bazylinski D.A."/>
            <person name="Williams T.J."/>
            <person name="Lefevre C.T."/>
            <person name="Berg R.J."/>
            <person name="Zhang C.L."/>
            <person name="Bowser S.S."/>
            <person name="Dean A.J."/>
            <person name="Beveridge T.J."/>
        </authorList>
    </citation>
    <scope>NUCLEOTIDE SEQUENCE [LARGE SCALE GENOMIC DNA]</scope>
    <source>
        <strain evidence="13">ATCC BAA-1437 / JCM 17883 / MC-1</strain>
    </source>
</reference>
<evidence type="ECO:0000256" key="10">
    <source>
        <dbReference type="ARBA" id="ARBA00023225"/>
    </source>
</evidence>
<evidence type="ECO:0000313" key="12">
    <source>
        <dbReference type="EMBL" id="ABK42586.1"/>
    </source>
</evidence>
<dbReference type="STRING" id="156889.Mmc1_0057"/>
<keyword evidence="10" id="KW-1006">Bacterial flagellum protein export</keyword>
<keyword evidence="12" id="KW-0966">Cell projection</keyword>
<evidence type="ECO:0000256" key="8">
    <source>
        <dbReference type="ARBA" id="ARBA00022927"/>
    </source>
</evidence>
<name>A0L3P3_MAGMM</name>
<evidence type="ECO:0000256" key="3">
    <source>
        <dbReference type="ARBA" id="ARBA00020392"/>
    </source>
</evidence>
<keyword evidence="6" id="KW-0145">Chemotaxis</keyword>
<evidence type="ECO:0000256" key="9">
    <source>
        <dbReference type="ARBA" id="ARBA00023136"/>
    </source>
</evidence>
<dbReference type="RefSeq" id="WP_011711760.1">
    <property type="nucleotide sequence ID" value="NC_008576.1"/>
</dbReference>
<keyword evidence="9" id="KW-0472">Membrane</keyword>
<evidence type="ECO:0000313" key="13">
    <source>
        <dbReference type="Proteomes" id="UP000002586"/>
    </source>
</evidence>
<evidence type="ECO:0000256" key="7">
    <source>
        <dbReference type="ARBA" id="ARBA00022795"/>
    </source>
</evidence>
<dbReference type="InterPro" id="IPR012823">
    <property type="entry name" value="Flagell_FliJ"/>
</dbReference>
<dbReference type="EMBL" id="CP000471">
    <property type="protein sequence ID" value="ABK42586.1"/>
    <property type="molecule type" value="Genomic_DNA"/>
</dbReference>
<dbReference type="GO" id="GO:0005886">
    <property type="term" value="C:plasma membrane"/>
    <property type="evidence" value="ECO:0007669"/>
    <property type="project" value="UniProtKB-SubCell"/>
</dbReference>
<protein>
    <recommendedName>
        <fullName evidence="3">Flagellar FliJ protein</fullName>
    </recommendedName>
</protein>
<evidence type="ECO:0000256" key="11">
    <source>
        <dbReference type="SAM" id="Coils"/>
    </source>
</evidence>
<evidence type="ECO:0000256" key="6">
    <source>
        <dbReference type="ARBA" id="ARBA00022500"/>
    </source>
</evidence>
<dbReference type="GO" id="GO:0015031">
    <property type="term" value="P:protein transport"/>
    <property type="evidence" value="ECO:0007669"/>
    <property type="project" value="UniProtKB-KW"/>
</dbReference>
<keyword evidence="4" id="KW-0813">Transport</keyword>
<gene>
    <name evidence="12" type="ordered locus">Mmc1_0057</name>
</gene>
<dbReference type="InterPro" id="IPR053716">
    <property type="entry name" value="Flag_assembly_chemotaxis_eff"/>
</dbReference>
<dbReference type="Proteomes" id="UP000002586">
    <property type="component" value="Chromosome"/>
</dbReference>
<evidence type="ECO:0000256" key="1">
    <source>
        <dbReference type="ARBA" id="ARBA00004413"/>
    </source>
</evidence>
<dbReference type="NCBIfam" id="TIGR02473">
    <property type="entry name" value="flagell_FliJ"/>
    <property type="match status" value="1"/>
</dbReference>
<keyword evidence="5" id="KW-1003">Cell membrane</keyword>
<dbReference type="AlphaFoldDB" id="A0L3P3"/>
<dbReference type="GO" id="GO:0071973">
    <property type="term" value="P:bacterial-type flagellum-dependent cell motility"/>
    <property type="evidence" value="ECO:0007669"/>
    <property type="project" value="InterPro"/>
</dbReference>
<comment type="subcellular location">
    <subcellularLocation>
        <location evidence="1">Cell membrane</location>
        <topology evidence="1">Peripheral membrane protein</topology>
        <orientation evidence="1">Cytoplasmic side</orientation>
    </subcellularLocation>
</comment>
<dbReference type="Gene3D" id="1.10.287.1700">
    <property type="match status" value="1"/>
</dbReference>
<keyword evidence="12" id="KW-0282">Flagellum</keyword>
<keyword evidence="11" id="KW-0175">Coiled coil</keyword>
<feature type="coiled-coil region" evidence="11">
    <location>
        <begin position="24"/>
        <end position="51"/>
    </location>
</feature>
<evidence type="ECO:0000256" key="4">
    <source>
        <dbReference type="ARBA" id="ARBA00022448"/>
    </source>
</evidence>
<proteinExistence type="inferred from homology"/>
<keyword evidence="13" id="KW-1185">Reference proteome</keyword>
<organism evidence="12 13">
    <name type="scientific">Magnetococcus marinus (strain ATCC BAA-1437 / JCM 17883 / MC-1)</name>
    <dbReference type="NCBI Taxonomy" id="156889"/>
    <lineage>
        <taxon>Bacteria</taxon>
        <taxon>Pseudomonadati</taxon>
        <taxon>Pseudomonadota</taxon>
        <taxon>Magnetococcia</taxon>
        <taxon>Magnetococcales</taxon>
        <taxon>Magnetococcaceae</taxon>
        <taxon>Magnetococcus</taxon>
    </lineage>
</organism>
<dbReference type="GO" id="GO:0006935">
    <property type="term" value="P:chemotaxis"/>
    <property type="evidence" value="ECO:0007669"/>
    <property type="project" value="UniProtKB-KW"/>
</dbReference>
<dbReference type="KEGG" id="mgm:Mmc1_0057"/>
<keyword evidence="12" id="KW-0969">Cilium</keyword>
<accession>A0L3P3</accession>
<evidence type="ECO:0000256" key="2">
    <source>
        <dbReference type="ARBA" id="ARBA00010004"/>
    </source>
</evidence>
<reference evidence="13" key="1">
    <citation type="journal article" date="2009" name="Appl. Environ. Microbiol.">
        <title>Complete genome sequence of the chemolithoautotrophic marine magnetotactic coccus strain MC-1.</title>
        <authorList>
            <person name="Schubbe S."/>
            <person name="Williams T.J."/>
            <person name="Xie G."/>
            <person name="Kiss H.E."/>
            <person name="Brettin T.S."/>
            <person name="Martinez D."/>
            <person name="Ross C.A."/>
            <person name="Schuler D."/>
            <person name="Cox B.L."/>
            <person name="Nealson K.H."/>
            <person name="Bazylinski D.A."/>
        </authorList>
    </citation>
    <scope>NUCLEOTIDE SEQUENCE [LARGE SCALE GENOMIC DNA]</scope>
    <source>
        <strain evidence="13">ATCC BAA-1437 / JCM 17883 / MC-1</strain>
    </source>
</reference>
<keyword evidence="7" id="KW-1005">Bacterial flagellum biogenesis</keyword>
<dbReference type="GO" id="GO:0044781">
    <property type="term" value="P:bacterial-type flagellum organization"/>
    <property type="evidence" value="ECO:0007669"/>
    <property type="project" value="UniProtKB-KW"/>
</dbReference>
<evidence type="ECO:0000256" key="5">
    <source>
        <dbReference type="ARBA" id="ARBA00022475"/>
    </source>
</evidence>